<organism evidence="3 4">
    <name type="scientific">Paenibacillus thalictri</name>
    <dbReference type="NCBI Taxonomy" id="2527873"/>
    <lineage>
        <taxon>Bacteria</taxon>
        <taxon>Bacillati</taxon>
        <taxon>Bacillota</taxon>
        <taxon>Bacilli</taxon>
        <taxon>Bacillales</taxon>
        <taxon>Paenibacillaceae</taxon>
        <taxon>Paenibacillus</taxon>
    </lineage>
</organism>
<dbReference type="EMBL" id="SIRE01000026">
    <property type="protein sequence ID" value="TBL71363.1"/>
    <property type="molecule type" value="Genomic_DNA"/>
</dbReference>
<proteinExistence type="predicted"/>
<dbReference type="Proteomes" id="UP000293142">
    <property type="component" value="Unassembled WGS sequence"/>
</dbReference>
<gene>
    <name evidence="3" type="ORF">EYB31_30180</name>
</gene>
<dbReference type="OrthoDB" id="2651947at2"/>
<evidence type="ECO:0000256" key="1">
    <source>
        <dbReference type="SAM" id="MobiDB-lite"/>
    </source>
</evidence>
<feature type="region of interest" description="Disordered" evidence="1">
    <location>
        <begin position="228"/>
        <end position="251"/>
    </location>
</feature>
<keyword evidence="4" id="KW-1185">Reference proteome</keyword>
<dbReference type="InterPro" id="IPR056937">
    <property type="entry name" value="YqbQ/XkdQ"/>
</dbReference>
<dbReference type="Pfam" id="PF24032">
    <property type="entry name" value="YQBQ"/>
    <property type="match status" value="1"/>
</dbReference>
<reference evidence="3 4" key="1">
    <citation type="submission" date="2019-02" db="EMBL/GenBank/DDBJ databases">
        <title>Paenibacillus sp. nov., isolated from surface-sterilized tissue of Thalictrum simplex L.</title>
        <authorList>
            <person name="Tuo L."/>
        </authorList>
    </citation>
    <scope>NUCLEOTIDE SEQUENCE [LARGE SCALE GENOMIC DNA]</scope>
    <source>
        <strain evidence="3 4">N2SHLJ1</strain>
    </source>
</reference>
<dbReference type="AlphaFoldDB" id="A0A4Q9DIY4"/>
<name>A0A4Q9DIY4_9BACL</name>
<feature type="domain" description="YqbQ/XkdQ" evidence="2">
    <location>
        <begin position="87"/>
        <end position="225"/>
    </location>
</feature>
<protein>
    <submittedName>
        <fullName evidence="3">Phage portal protein</fullName>
    </submittedName>
</protein>
<accession>A0A4Q9DIY4</accession>
<sequence length="357" mass="39049">MIRPGGNTYEVVLAERFMLGELVESIVLEESLDEISLRAAVGLVATPDLPDLVPGQSVRISGIPFGGSDMADLLNPGVLWDWSSRDSGQKHIDLTIYDRTIYLSKSEDEMLMSKGQTASQRLSRYAQNWGIPLAGLEESSVPLSRSLYRAQTIYSMIQADLKETAAYGGEMYRPRMTPDGLELFRLGSNTTVWSLELERNVLDVAQRQTLDGAVTQVKVLGSELKARAGQGESALSEETETTDNNGEDPTQAPSLVLAIEKGDIARYGTLQKMVQDSKGSIAEARTQARQMLSGIQETFTVSGIDINIIRAGDRIELAGSGLELLVTSVRHELGVPGRMSLELATPDYVRRKYYGSV</sequence>
<evidence type="ECO:0000259" key="2">
    <source>
        <dbReference type="Pfam" id="PF24032"/>
    </source>
</evidence>
<evidence type="ECO:0000313" key="4">
    <source>
        <dbReference type="Proteomes" id="UP000293142"/>
    </source>
</evidence>
<comment type="caution">
    <text evidence="3">The sequence shown here is derived from an EMBL/GenBank/DDBJ whole genome shotgun (WGS) entry which is preliminary data.</text>
</comment>
<evidence type="ECO:0000313" key="3">
    <source>
        <dbReference type="EMBL" id="TBL71363.1"/>
    </source>
</evidence>